<dbReference type="GO" id="GO:0050727">
    <property type="term" value="P:regulation of inflammatory response"/>
    <property type="evidence" value="ECO:0007669"/>
    <property type="project" value="TreeGrafter"/>
</dbReference>
<feature type="domain" description="CARD" evidence="1">
    <location>
        <begin position="1"/>
        <end position="90"/>
    </location>
</feature>
<dbReference type="GO" id="GO:0042981">
    <property type="term" value="P:regulation of apoptotic process"/>
    <property type="evidence" value="ECO:0007669"/>
    <property type="project" value="InterPro"/>
</dbReference>
<dbReference type="GO" id="GO:0097169">
    <property type="term" value="C:AIM2 inflammasome complex"/>
    <property type="evidence" value="ECO:0007669"/>
    <property type="project" value="TreeGrafter"/>
</dbReference>
<dbReference type="SUPFAM" id="SSF47986">
    <property type="entry name" value="DEATH domain"/>
    <property type="match status" value="1"/>
</dbReference>
<protein>
    <recommendedName>
        <fullName evidence="1">CARD domain-containing protein</fullName>
    </recommendedName>
</protein>
<dbReference type="InterPro" id="IPR001315">
    <property type="entry name" value="CARD"/>
</dbReference>
<dbReference type="GO" id="GO:0006508">
    <property type="term" value="P:proteolysis"/>
    <property type="evidence" value="ECO:0007669"/>
    <property type="project" value="InterPro"/>
</dbReference>
<name>A0A9D3RNX3_ANGAN</name>
<gene>
    <name evidence="2" type="ORF">ANANG_G00241790</name>
</gene>
<dbReference type="GO" id="GO:0072557">
    <property type="term" value="C:IPAF inflammasome complex"/>
    <property type="evidence" value="ECO:0007669"/>
    <property type="project" value="TreeGrafter"/>
</dbReference>
<dbReference type="PANTHER" id="PTHR47901">
    <property type="entry name" value="CASPASE RECRUITMENT DOMAIN-CONTAINING PROTEIN 18"/>
    <property type="match status" value="1"/>
</dbReference>
<dbReference type="SMART" id="SM00114">
    <property type="entry name" value="CARD"/>
    <property type="match status" value="1"/>
</dbReference>
<dbReference type="GO" id="GO:0072559">
    <property type="term" value="C:NLRP3 inflammasome complex"/>
    <property type="evidence" value="ECO:0007669"/>
    <property type="project" value="TreeGrafter"/>
</dbReference>
<dbReference type="Pfam" id="PF00619">
    <property type="entry name" value="CARD"/>
    <property type="match status" value="1"/>
</dbReference>
<dbReference type="GO" id="GO:0004197">
    <property type="term" value="F:cysteine-type endopeptidase activity"/>
    <property type="evidence" value="ECO:0007669"/>
    <property type="project" value="InterPro"/>
</dbReference>
<dbReference type="EMBL" id="JAFIRN010000013">
    <property type="protein sequence ID" value="KAG5837659.1"/>
    <property type="molecule type" value="Genomic_DNA"/>
</dbReference>
<evidence type="ECO:0000313" key="3">
    <source>
        <dbReference type="Proteomes" id="UP001044222"/>
    </source>
</evidence>
<dbReference type="PANTHER" id="PTHR47901:SF3">
    <property type="entry name" value="CASPASE-1"/>
    <property type="match status" value="1"/>
</dbReference>
<dbReference type="AlphaFoldDB" id="A0A9D3RNX3"/>
<dbReference type="Proteomes" id="UP001044222">
    <property type="component" value="Chromosome 13"/>
</dbReference>
<dbReference type="InterPro" id="IPR011029">
    <property type="entry name" value="DEATH-like_dom_sf"/>
</dbReference>
<sequence>MADTQLFNARREFVVRVSKDVIVQLLDDLLEDGVINDGEKEAVIEENRSTADKARYLIDTVRKKGPMTSEKLISRLRERDPNLYELLNLD</sequence>
<keyword evidence="3" id="KW-1185">Reference proteome</keyword>
<proteinExistence type="predicted"/>
<dbReference type="PROSITE" id="PS50209">
    <property type="entry name" value="CARD"/>
    <property type="match status" value="1"/>
</dbReference>
<dbReference type="InterPro" id="IPR002398">
    <property type="entry name" value="Pept_C14"/>
</dbReference>
<dbReference type="Gene3D" id="1.10.533.10">
    <property type="entry name" value="Death Domain, Fas"/>
    <property type="match status" value="1"/>
</dbReference>
<evidence type="ECO:0000313" key="2">
    <source>
        <dbReference type="EMBL" id="KAG5837659.1"/>
    </source>
</evidence>
<evidence type="ECO:0000259" key="1">
    <source>
        <dbReference type="PROSITE" id="PS50209"/>
    </source>
</evidence>
<comment type="caution">
    <text evidence="2">The sequence shown here is derived from an EMBL/GenBank/DDBJ whole genome shotgun (WGS) entry which is preliminary data.</text>
</comment>
<reference evidence="2" key="1">
    <citation type="submission" date="2021-01" db="EMBL/GenBank/DDBJ databases">
        <title>A chromosome-scale assembly of European eel, Anguilla anguilla.</title>
        <authorList>
            <person name="Henkel C."/>
            <person name="Jong-Raadsen S.A."/>
            <person name="Dufour S."/>
            <person name="Weltzien F.-A."/>
            <person name="Palstra A.P."/>
            <person name="Pelster B."/>
            <person name="Spaink H.P."/>
            <person name="Van Den Thillart G.E."/>
            <person name="Jansen H."/>
            <person name="Zahm M."/>
            <person name="Klopp C."/>
            <person name="Cedric C."/>
            <person name="Louis A."/>
            <person name="Berthelot C."/>
            <person name="Parey E."/>
            <person name="Roest Crollius H."/>
            <person name="Montfort J."/>
            <person name="Robinson-Rechavi M."/>
            <person name="Bucao C."/>
            <person name="Bouchez O."/>
            <person name="Gislard M."/>
            <person name="Lluch J."/>
            <person name="Milhes M."/>
            <person name="Lampietro C."/>
            <person name="Lopez Roques C."/>
            <person name="Donnadieu C."/>
            <person name="Braasch I."/>
            <person name="Desvignes T."/>
            <person name="Postlethwait J."/>
            <person name="Bobe J."/>
            <person name="Guiguen Y."/>
            <person name="Dirks R."/>
        </authorList>
    </citation>
    <scope>NUCLEOTIDE SEQUENCE</scope>
    <source>
        <strain evidence="2">Tag_6206</strain>
        <tissue evidence="2">Liver</tissue>
    </source>
</reference>
<organism evidence="2 3">
    <name type="scientific">Anguilla anguilla</name>
    <name type="common">European freshwater eel</name>
    <name type="synonym">Muraena anguilla</name>
    <dbReference type="NCBI Taxonomy" id="7936"/>
    <lineage>
        <taxon>Eukaryota</taxon>
        <taxon>Metazoa</taxon>
        <taxon>Chordata</taxon>
        <taxon>Craniata</taxon>
        <taxon>Vertebrata</taxon>
        <taxon>Euteleostomi</taxon>
        <taxon>Actinopterygii</taxon>
        <taxon>Neopterygii</taxon>
        <taxon>Teleostei</taxon>
        <taxon>Anguilliformes</taxon>
        <taxon>Anguillidae</taxon>
        <taxon>Anguilla</taxon>
    </lineage>
</organism>
<accession>A0A9D3RNX3</accession>